<gene>
    <name evidence="2" type="ORF">NCWK1_3592</name>
</gene>
<dbReference type="AlphaFoldDB" id="A0A2H6LKT9"/>
<dbReference type="EMBL" id="BDGE01000060">
    <property type="protein sequence ID" value="GBE93827.1"/>
    <property type="molecule type" value="Genomic_DNA"/>
</dbReference>
<evidence type="ECO:0000313" key="2">
    <source>
        <dbReference type="EMBL" id="GBE93827.1"/>
    </source>
</evidence>
<keyword evidence="3" id="KW-1185">Reference proteome</keyword>
<comment type="caution">
    <text evidence="2">The sequence shown here is derived from an EMBL/GenBank/DDBJ whole genome shotgun (WGS) entry which is preliminary data.</text>
</comment>
<sequence>MSEIKEFLNVHDGGELPCEHIKIKLEDKIKAIDEQIQQLLILRHELSGLVSGWETIPENPEKTICPIIERN</sequence>
<organism evidence="2 3">
    <name type="scientific">Nostoc cycadae WK-1</name>
    <dbReference type="NCBI Taxonomy" id="1861711"/>
    <lineage>
        <taxon>Bacteria</taxon>
        <taxon>Bacillati</taxon>
        <taxon>Cyanobacteriota</taxon>
        <taxon>Cyanophyceae</taxon>
        <taxon>Nostocales</taxon>
        <taxon>Nostocaceae</taxon>
        <taxon>Nostoc</taxon>
    </lineage>
</organism>
<feature type="domain" description="Transcription regulator MerR DNA binding" evidence="1">
    <location>
        <begin position="2"/>
        <end position="49"/>
    </location>
</feature>
<dbReference type="Gene3D" id="1.10.1660.10">
    <property type="match status" value="1"/>
</dbReference>
<dbReference type="InterPro" id="IPR015358">
    <property type="entry name" value="Tscrpt_reg_MerR_DNA-bd"/>
</dbReference>
<dbReference type="Pfam" id="PF09278">
    <property type="entry name" value="MerR-DNA-bind"/>
    <property type="match status" value="1"/>
</dbReference>
<dbReference type="Proteomes" id="UP000236527">
    <property type="component" value="Unassembled WGS sequence"/>
</dbReference>
<dbReference type="SUPFAM" id="SSF89946">
    <property type="entry name" value="Hypothetical protein VC0424"/>
    <property type="match status" value="1"/>
</dbReference>
<protein>
    <submittedName>
        <fullName evidence="2">Transcriptional regulator</fullName>
    </submittedName>
</protein>
<name>A0A2H6LKT9_9NOSO</name>
<dbReference type="InterPro" id="IPR036701">
    <property type="entry name" value="RraB-like_sf"/>
</dbReference>
<proteinExistence type="predicted"/>
<accession>A0A2H6LKT9</accession>
<reference evidence="3" key="1">
    <citation type="journal article" date="2018" name="Genome Announc.">
        <title>Draft Genome Sequence of the Nitrogen-Fixing and Hormogonia-Inducing Cyanobacterium Nostoc cycadae Strain WK-1, Isolated from the Coralloid Roots of Cycas revoluta.</title>
        <authorList>
            <person name="Kanesaki Y."/>
            <person name="Hirose M."/>
            <person name="Hirose Y."/>
            <person name="Fujisawa T."/>
            <person name="Nakamura Y."/>
            <person name="Watanabe S."/>
            <person name="Matsunaga S."/>
            <person name="Uchida H."/>
            <person name="Murakami A."/>
        </authorList>
    </citation>
    <scope>NUCLEOTIDE SEQUENCE [LARGE SCALE GENOMIC DNA]</scope>
    <source>
        <strain evidence="3">WK-1</strain>
    </source>
</reference>
<evidence type="ECO:0000313" key="3">
    <source>
        <dbReference type="Proteomes" id="UP000236527"/>
    </source>
</evidence>
<evidence type="ECO:0000259" key="1">
    <source>
        <dbReference type="Pfam" id="PF09278"/>
    </source>
</evidence>